<keyword evidence="2 4" id="KW-0727">SH2 domain</keyword>
<accession>A0A3B3TTD5</accession>
<dbReference type="PRINTS" id="PR00401">
    <property type="entry name" value="SH2DOMAIN"/>
</dbReference>
<dbReference type="STRING" id="48699.ENSPLAP00000021438"/>
<dbReference type="Gene3D" id="2.30.30.40">
    <property type="entry name" value="SH3 Domains"/>
    <property type="match status" value="1"/>
</dbReference>
<dbReference type="PANTHER" id="PTHR46037">
    <property type="entry name" value="PROTEIN ENHANCER OF SEVENLESS 2B"/>
    <property type="match status" value="1"/>
</dbReference>
<evidence type="ECO:0000259" key="7">
    <source>
        <dbReference type="PROSITE" id="PS50002"/>
    </source>
</evidence>
<feature type="domain" description="SH3" evidence="7">
    <location>
        <begin position="1"/>
        <end position="58"/>
    </location>
</feature>
<evidence type="ECO:0000256" key="3">
    <source>
        <dbReference type="ARBA" id="ARBA00023288"/>
    </source>
</evidence>
<dbReference type="Pfam" id="PF00017">
    <property type="entry name" value="SH2"/>
    <property type="match status" value="1"/>
</dbReference>
<evidence type="ECO:0000256" key="4">
    <source>
        <dbReference type="PROSITE-ProRule" id="PRU00191"/>
    </source>
</evidence>
<keyword evidence="3" id="KW-0449">Lipoprotein</keyword>
<dbReference type="PRINTS" id="PR00452">
    <property type="entry name" value="SH3DOMAIN"/>
</dbReference>
<dbReference type="Ensembl" id="ENSPLAT00000011005.1">
    <property type="protein sequence ID" value="ENSPLAP00000003636.1"/>
    <property type="gene ID" value="ENSPLAG00000005172.1"/>
</dbReference>
<reference evidence="8" key="1">
    <citation type="submission" date="2025-05" db="UniProtKB">
        <authorList>
            <consortium name="Ensembl"/>
        </authorList>
    </citation>
    <scope>IDENTIFICATION</scope>
</reference>
<evidence type="ECO:0000256" key="1">
    <source>
        <dbReference type="ARBA" id="ARBA00022443"/>
    </source>
</evidence>
<proteinExistence type="predicted"/>
<keyword evidence="1 5" id="KW-0728">SH3 domain</keyword>
<feature type="domain" description="SH2" evidence="6">
    <location>
        <begin position="60"/>
        <end position="171"/>
    </location>
</feature>
<evidence type="ECO:0000259" key="6">
    <source>
        <dbReference type="PROSITE" id="PS50001"/>
    </source>
</evidence>
<dbReference type="InterPro" id="IPR001452">
    <property type="entry name" value="SH3_domain"/>
</dbReference>
<dbReference type="PRINTS" id="PR00499">
    <property type="entry name" value="P67PHOX"/>
</dbReference>
<dbReference type="Proteomes" id="UP000261500">
    <property type="component" value="Unplaced"/>
</dbReference>
<dbReference type="PROSITE" id="PS50001">
    <property type="entry name" value="SH2"/>
    <property type="match status" value="1"/>
</dbReference>
<dbReference type="InterPro" id="IPR000980">
    <property type="entry name" value="SH2"/>
</dbReference>
<dbReference type="InterPro" id="IPR036028">
    <property type="entry name" value="SH3-like_dom_sf"/>
</dbReference>
<evidence type="ECO:0000313" key="8">
    <source>
        <dbReference type="Ensembl" id="ENSPLAP00000003636.1"/>
    </source>
</evidence>
<evidence type="ECO:0000313" key="9">
    <source>
        <dbReference type="Proteomes" id="UP000261500"/>
    </source>
</evidence>
<evidence type="ECO:0000256" key="5">
    <source>
        <dbReference type="PROSITE-ProRule" id="PRU00192"/>
    </source>
</evidence>
<dbReference type="Ensembl" id="ENSPLAT00000010999.1">
    <property type="protein sequence ID" value="ENSPLAP00000021438.1"/>
    <property type="gene ID" value="ENSPLAG00000005172.1"/>
</dbReference>
<dbReference type="InterPro" id="IPR043539">
    <property type="entry name" value="Grb2-like"/>
</dbReference>
<sequence length="171" mass="19339">MEAVALFSFTASEADEISFQKGDIIKVVEMEEDSFWFTAEIEGKRGFIPKNYISLHPHLWFAGAISRLEAEQRLCWQDTGVFLVRESESAPGELSLSVRTRPPTRRRREATLLFTGAKPQRTGTEMGGNKYAHSCPATFTVDNFRVEVCPAPLKETGSRTRAIRRGETNYF</sequence>
<organism evidence="8 9">
    <name type="scientific">Poecilia latipinna</name>
    <name type="common">sailfin molly</name>
    <dbReference type="NCBI Taxonomy" id="48699"/>
    <lineage>
        <taxon>Eukaryota</taxon>
        <taxon>Metazoa</taxon>
        <taxon>Chordata</taxon>
        <taxon>Craniata</taxon>
        <taxon>Vertebrata</taxon>
        <taxon>Euteleostomi</taxon>
        <taxon>Actinopterygii</taxon>
        <taxon>Neopterygii</taxon>
        <taxon>Teleostei</taxon>
        <taxon>Neoteleostei</taxon>
        <taxon>Acanthomorphata</taxon>
        <taxon>Ovalentaria</taxon>
        <taxon>Atherinomorphae</taxon>
        <taxon>Cyprinodontiformes</taxon>
        <taxon>Poeciliidae</taxon>
        <taxon>Poeciliinae</taxon>
        <taxon>Poecilia</taxon>
    </lineage>
</organism>
<evidence type="ECO:0000256" key="2">
    <source>
        <dbReference type="ARBA" id="ARBA00022999"/>
    </source>
</evidence>
<dbReference type="Pfam" id="PF00018">
    <property type="entry name" value="SH3_1"/>
    <property type="match status" value="1"/>
</dbReference>
<dbReference type="SUPFAM" id="SSF50044">
    <property type="entry name" value="SH3-domain"/>
    <property type="match status" value="1"/>
</dbReference>
<dbReference type="SMART" id="SM00326">
    <property type="entry name" value="SH3"/>
    <property type="match status" value="1"/>
</dbReference>
<dbReference type="GeneTree" id="ENSGT00940000156254"/>
<keyword evidence="9" id="KW-1185">Reference proteome</keyword>
<dbReference type="Gene3D" id="3.30.505.10">
    <property type="entry name" value="SH2 domain"/>
    <property type="match status" value="1"/>
</dbReference>
<dbReference type="SMART" id="SM00252">
    <property type="entry name" value="SH2"/>
    <property type="match status" value="1"/>
</dbReference>
<name>A0A3B3TTD5_9TELE</name>
<protein>
    <submittedName>
        <fullName evidence="8">GRB2-related adapter protein-like</fullName>
    </submittedName>
</protein>
<dbReference type="PROSITE" id="PS50002">
    <property type="entry name" value="SH3"/>
    <property type="match status" value="1"/>
</dbReference>
<dbReference type="InterPro" id="IPR036860">
    <property type="entry name" value="SH2_dom_sf"/>
</dbReference>
<dbReference type="AlphaFoldDB" id="A0A3B3TTD5"/>